<gene>
    <name evidence="1" type="ORF">AMORRO_LOCUS6650</name>
</gene>
<protein>
    <submittedName>
        <fullName evidence="1">3108_t:CDS:1</fullName>
    </submittedName>
</protein>
<sequence length="81" mass="8666">MSSVQKIILFKKNTPVSVIEEVAKEIEAKSGKVVSSTSKTVKTITYSVDSNAIGVAAIANITSEKSEHIEEVQDDAIVTTQ</sequence>
<name>A0A9N9BP62_9GLOM</name>
<dbReference type="OrthoDB" id="2446400at2759"/>
<evidence type="ECO:0000313" key="1">
    <source>
        <dbReference type="EMBL" id="CAG8574950.1"/>
    </source>
</evidence>
<organism evidence="1 2">
    <name type="scientific">Acaulospora morrowiae</name>
    <dbReference type="NCBI Taxonomy" id="94023"/>
    <lineage>
        <taxon>Eukaryota</taxon>
        <taxon>Fungi</taxon>
        <taxon>Fungi incertae sedis</taxon>
        <taxon>Mucoromycota</taxon>
        <taxon>Glomeromycotina</taxon>
        <taxon>Glomeromycetes</taxon>
        <taxon>Diversisporales</taxon>
        <taxon>Acaulosporaceae</taxon>
        <taxon>Acaulospora</taxon>
    </lineage>
</organism>
<dbReference type="InterPro" id="IPR037045">
    <property type="entry name" value="S8pro/Inhibitor_I9_sf"/>
</dbReference>
<comment type="caution">
    <text evidence="1">The sequence shown here is derived from an EMBL/GenBank/DDBJ whole genome shotgun (WGS) entry which is preliminary data.</text>
</comment>
<keyword evidence="2" id="KW-1185">Reference proteome</keyword>
<evidence type="ECO:0000313" key="2">
    <source>
        <dbReference type="Proteomes" id="UP000789342"/>
    </source>
</evidence>
<dbReference type="AlphaFoldDB" id="A0A9N9BP62"/>
<dbReference type="Gene3D" id="3.30.70.80">
    <property type="entry name" value="Peptidase S8 propeptide/proteinase inhibitor I9"/>
    <property type="match status" value="1"/>
</dbReference>
<dbReference type="EMBL" id="CAJVPV010004520">
    <property type="protein sequence ID" value="CAG8574950.1"/>
    <property type="molecule type" value="Genomic_DNA"/>
</dbReference>
<accession>A0A9N9BP62</accession>
<dbReference type="Proteomes" id="UP000789342">
    <property type="component" value="Unassembled WGS sequence"/>
</dbReference>
<proteinExistence type="predicted"/>
<reference evidence="1" key="1">
    <citation type="submission" date="2021-06" db="EMBL/GenBank/DDBJ databases">
        <authorList>
            <person name="Kallberg Y."/>
            <person name="Tangrot J."/>
            <person name="Rosling A."/>
        </authorList>
    </citation>
    <scope>NUCLEOTIDE SEQUENCE</scope>
    <source>
        <strain evidence="1">CL551</strain>
    </source>
</reference>